<evidence type="ECO:0000313" key="4">
    <source>
        <dbReference type="Proteomes" id="UP001216579"/>
    </source>
</evidence>
<dbReference type="InterPro" id="IPR013785">
    <property type="entry name" value="Aldolase_TIM"/>
</dbReference>
<evidence type="ECO:0000259" key="2">
    <source>
        <dbReference type="Pfam" id="PF01070"/>
    </source>
</evidence>
<accession>A0ABT5ZDC4</accession>
<name>A0ABT5ZDC4_9ACTN</name>
<dbReference type="Pfam" id="PF01070">
    <property type="entry name" value="FMN_dh"/>
    <property type="match status" value="1"/>
</dbReference>
<organism evidence="3 4">
    <name type="scientific">Streptomyces silvisoli</name>
    <dbReference type="NCBI Taxonomy" id="3034235"/>
    <lineage>
        <taxon>Bacteria</taxon>
        <taxon>Bacillati</taxon>
        <taxon>Actinomycetota</taxon>
        <taxon>Actinomycetes</taxon>
        <taxon>Kitasatosporales</taxon>
        <taxon>Streptomycetaceae</taxon>
        <taxon>Streptomyces</taxon>
    </lineage>
</organism>
<evidence type="ECO:0000313" key="3">
    <source>
        <dbReference type="EMBL" id="MDF3287821.1"/>
    </source>
</evidence>
<comment type="caution">
    <text evidence="3">The sequence shown here is derived from an EMBL/GenBank/DDBJ whole genome shotgun (WGS) entry which is preliminary data.</text>
</comment>
<feature type="domain" description="FMN-dependent dehydrogenase" evidence="2">
    <location>
        <begin position="43"/>
        <end position="88"/>
    </location>
</feature>
<sequence length="121" mass="13639">MPSRRLPTWSALRPLLRPRPLPLDPTGRRLSRAHTIADLRAAARRRTPRAVFDFADGAAEREISLRRTRRSFDRVEFHPGVLREAPRPSALADPYLSWLAPARRNGDDFGWAAAAGPHRTG</sequence>
<dbReference type="Proteomes" id="UP001216579">
    <property type="component" value="Unassembled WGS sequence"/>
</dbReference>
<proteinExistence type="predicted"/>
<dbReference type="EMBL" id="JARJBC010000001">
    <property type="protein sequence ID" value="MDF3287821.1"/>
    <property type="molecule type" value="Genomic_DNA"/>
</dbReference>
<dbReference type="SUPFAM" id="SSF51395">
    <property type="entry name" value="FMN-linked oxidoreductases"/>
    <property type="match status" value="1"/>
</dbReference>
<protein>
    <submittedName>
        <fullName evidence="3">Alpha-hydroxy-acid oxidizing protein</fullName>
    </submittedName>
</protein>
<evidence type="ECO:0000256" key="1">
    <source>
        <dbReference type="ARBA" id="ARBA00001917"/>
    </source>
</evidence>
<dbReference type="Gene3D" id="3.20.20.70">
    <property type="entry name" value="Aldolase class I"/>
    <property type="match status" value="1"/>
</dbReference>
<dbReference type="RefSeq" id="WP_276091702.1">
    <property type="nucleotide sequence ID" value="NZ_JARJBC010000001.1"/>
</dbReference>
<dbReference type="InterPro" id="IPR000262">
    <property type="entry name" value="FMN-dep_DH"/>
</dbReference>
<gene>
    <name evidence="3" type="ORF">P3G67_00935</name>
</gene>
<keyword evidence="4" id="KW-1185">Reference proteome</keyword>
<reference evidence="3 4" key="1">
    <citation type="submission" date="2023-03" db="EMBL/GenBank/DDBJ databases">
        <title>Draft genome sequence of Streptomyces sp. RB6PN23 isolated from peat swamp forest in Thailand.</title>
        <authorList>
            <person name="Klaysubun C."/>
            <person name="Duangmal K."/>
        </authorList>
    </citation>
    <scope>NUCLEOTIDE SEQUENCE [LARGE SCALE GENOMIC DNA]</scope>
    <source>
        <strain evidence="3 4">RB6PN23</strain>
    </source>
</reference>
<comment type="cofactor">
    <cofactor evidence="1">
        <name>FMN</name>
        <dbReference type="ChEBI" id="CHEBI:58210"/>
    </cofactor>
</comment>